<organism evidence="1 2">
    <name type="scientific">Dryococelus australis</name>
    <dbReference type="NCBI Taxonomy" id="614101"/>
    <lineage>
        <taxon>Eukaryota</taxon>
        <taxon>Metazoa</taxon>
        <taxon>Ecdysozoa</taxon>
        <taxon>Arthropoda</taxon>
        <taxon>Hexapoda</taxon>
        <taxon>Insecta</taxon>
        <taxon>Pterygota</taxon>
        <taxon>Neoptera</taxon>
        <taxon>Polyneoptera</taxon>
        <taxon>Phasmatodea</taxon>
        <taxon>Verophasmatodea</taxon>
        <taxon>Anareolatae</taxon>
        <taxon>Phasmatidae</taxon>
        <taxon>Eurycanthinae</taxon>
        <taxon>Dryococelus</taxon>
    </lineage>
</organism>
<gene>
    <name evidence="1" type="ORF">PR048_006703</name>
</gene>
<protein>
    <submittedName>
        <fullName evidence="1">Uncharacterized protein</fullName>
    </submittedName>
</protein>
<dbReference type="EMBL" id="JARBHB010000002">
    <property type="protein sequence ID" value="KAJ8894093.1"/>
    <property type="molecule type" value="Genomic_DNA"/>
</dbReference>
<accession>A0ABQ9IBP8</accession>
<dbReference type="Proteomes" id="UP001159363">
    <property type="component" value="Chromosome 2"/>
</dbReference>
<evidence type="ECO:0000313" key="2">
    <source>
        <dbReference type="Proteomes" id="UP001159363"/>
    </source>
</evidence>
<name>A0ABQ9IBP8_9NEOP</name>
<proteinExistence type="predicted"/>
<reference evidence="1 2" key="1">
    <citation type="submission" date="2023-02" db="EMBL/GenBank/DDBJ databases">
        <title>LHISI_Scaffold_Assembly.</title>
        <authorList>
            <person name="Stuart O.P."/>
            <person name="Cleave R."/>
            <person name="Magrath M.J.L."/>
            <person name="Mikheyev A.S."/>
        </authorList>
    </citation>
    <scope>NUCLEOTIDE SEQUENCE [LARGE SCALE GENOMIC DNA]</scope>
    <source>
        <strain evidence="1">Daus_M_001</strain>
        <tissue evidence="1">Leg muscle</tissue>
    </source>
</reference>
<keyword evidence="2" id="KW-1185">Reference proteome</keyword>
<comment type="caution">
    <text evidence="1">The sequence shown here is derived from an EMBL/GenBank/DDBJ whole genome shotgun (WGS) entry which is preliminary data.</text>
</comment>
<evidence type="ECO:0000313" key="1">
    <source>
        <dbReference type="EMBL" id="KAJ8894093.1"/>
    </source>
</evidence>
<sequence length="104" mass="11742">MVNFSVSYVSPGTDPGYDLLTGCGKLNHFANSCRVKTVQIAEKCDSDSTDESLYCYNITKCVNVLEFKGKRQNDPTYPNEWLETIKVENKKLKVKLDNRAQVSV</sequence>